<organism evidence="1 2">
    <name type="scientific">Pediococcus acidilactici</name>
    <dbReference type="NCBI Taxonomy" id="1254"/>
    <lineage>
        <taxon>Bacteria</taxon>
        <taxon>Bacillati</taxon>
        <taxon>Bacillota</taxon>
        <taxon>Bacilli</taxon>
        <taxon>Lactobacillales</taxon>
        <taxon>Lactobacillaceae</taxon>
        <taxon>Pediococcus</taxon>
        <taxon>Pediococcus acidilactici group</taxon>
    </lineage>
</organism>
<gene>
    <name evidence="1" type="ORF">R0H03_10900</name>
</gene>
<protein>
    <submittedName>
        <fullName evidence="1">Uncharacterized protein</fullName>
    </submittedName>
</protein>
<evidence type="ECO:0000313" key="2">
    <source>
        <dbReference type="Proteomes" id="UP001280415"/>
    </source>
</evidence>
<evidence type="ECO:0000313" key="1">
    <source>
        <dbReference type="EMBL" id="MDV2912331.1"/>
    </source>
</evidence>
<proteinExistence type="predicted"/>
<reference evidence="1" key="1">
    <citation type="journal article" date="2023" name="PeerJ">
        <title>Selection and evaluation of lactic acid bacteria from chicken feces in Thailand as potential probiotics.</title>
        <authorList>
            <person name="Khurajog B."/>
            <person name="Disastra Y."/>
            <person name="Lawwyne L.D."/>
            <person name="Sirichokchatchawan W."/>
            <person name="Niyomtham W."/>
            <person name="Yindee J."/>
            <person name="Hampson D.J."/>
            <person name="Prapasarakul N."/>
        </authorList>
    </citation>
    <scope>NUCLEOTIDE SEQUENCE</scope>
    <source>
        <strain evidence="1">BF14</strain>
    </source>
</reference>
<sequence length="93" mass="10895">MSKPYIVSYDLDNPGQKYNELKKIIDAHSIDWCRYLDSTFLIRTNDSADDILQALKAVIDSNDRVFIANISNTDYSGWLIDKQRDYIRNNILY</sequence>
<dbReference type="EMBL" id="JAWJAX010000034">
    <property type="protein sequence ID" value="MDV2912331.1"/>
    <property type="molecule type" value="Genomic_DNA"/>
</dbReference>
<name>A0AAW8YS53_PEDAC</name>
<dbReference type="AlphaFoldDB" id="A0AAW8YS53"/>
<dbReference type="RefSeq" id="WP_002830747.1">
    <property type="nucleotide sequence ID" value="NZ_CP061715.1"/>
</dbReference>
<accession>A0AAW8YS53</accession>
<dbReference type="Proteomes" id="UP001280415">
    <property type="component" value="Unassembled WGS sequence"/>
</dbReference>
<reference evidence="1" key="2">
    <citation type="submission" date="2023-10" db="EMBL/GenBank/DDBJ databases">
        <authorList>
            <person name="Khurajog B."/>
        </authorList>
    </citation>
    <scope>NUCLEOTIDE SEQUENCE</scope>
    <source>
        <strain evidence="1">BF14</strain>
    </source>
</reference>
<comment type="caution">
    <text evidence="1">The sequence shown here is derived from an EMBL/GenBank/DDBJ whole genome shotgun (WGS) entry which is preliminary data.</text>
</comment>